<accession>A0A2A2LT42</accession>
<dbReference type="Proteomes" id="UP000218231">
    <property type="component" value="Unassembled WGS sequence"/>
</dbReference>
<organism evidence="2 3">
    <name type="scientific">Diploscapter pachys</name>
    <dbReference type="NCBI Taxonomy" id="2018661"/>
    <lineage>
        <taxon>Eukaryota</taxon>
        <taxon>Metazoa</taxon>
        <taxon>Ecdysozoa</taxon>
        <taxon>Nematoda</taxon>
        <taxon>Chromadorea</taxon>
        <taxon>Rhabditida</taxon>
        <taxon>Rhabditina</taxon>
        <taxon>Rhabditomorpha</taxon>
        <taxon>Rhabditoidea</taxon>
        <taxon>Rhabditidae</taxon>
        <taxon>Diploscapter</taxon>
    </lineage>
</organism>
<feature type="compositionally biased region" description="Basic and acidic residues" evidence="1">
    <location>
        <begin position="9"/>
        <end position="24"/>
    </location>
</feature>
<protein>
    <submittedName>
        <fullName evidence="2">Uncharacterized protein</fullName>
    </submittedName>
</protein>
<evidence type="ECO:0000313" key="2">
    <source>
        <dbReference type="EMBL" id="PAV89329.1"/>
    </source>
</evidence>
<feature type="compositionally biased region" description="Basic and acidic residues" evidence="1">
    <location>
        <begin position="193"/>
        <end position="202"/>
    </location>
</feature>
<feature type="compositionally biased region" description="Polar residues" evidence="1">
    <location>
        <begin position="145"/>
        <end position="154"/>
    </location>
</feature>
<comment type="caution">
    <text evidence="2">The sequence shown here is derived from an EMBL/GenBank/DDBJ whole genome shotgun (WGS) entry which is preliminary data.</text>
</comment>
<feature type="region of interest" description="Disordered" evidence="1">
    <location>
        <begin position="193"/>
        <end position="239"/>
    </location>
</feature>
<feature type="compositionally biased region" description="Basic and acidic residues" evidence="1">
    <location>
        <begin position="210"/>
        <end position="228"/>
    </location>
</feature>
<sequence length="265" mass="30377">MASSLSSSRGRERSREKDTKEHRQFAFGSSTPRDLSHLSKIPPQLRKYDAKPEIDRTETPLRVYIQKARSLTREKNNTAGSFSGSTYETTPRQPVRHWAFGSSTPRHLAHLEKIPISQRVYDAKLPKKSTTSPEFKSPEKKMRSHTTPPNNRQPMISPKKAKKRVDKDEISSEPDFIQDREEFIAEIRKKQAEMQESKKINEVKPVQAENKNKQERIATEESEARQNHAVEVSAPIGHERAAMNIHEEGEEMAAENLKQEGNQVE</sequence>
<dbReference type="OrthoDB" id="5869075at2759"/>
<proteinExistence type="predicted"/>
<dbReference type="AlphaFoldDB" id="A0A2A2LT42"/>
<feature type="region of interest" description="Disordered" evidence="1">
    <location>
        <begin position="1"/>
        <end position="53"/>
    </location>
</feature>
<reference evidence="2 3" key="1">
    <citation type="journal article" date="2017" name="Curr. Biol.">
        <title>Genome architecture and evolution of a unichromosomal asexual nematode.</title>
        <authorList>
            <person name="Fradin H."/>
            <person name="Zegar C."/>
            <person name="Gutwein M."/>
            <person name="Lucas J."/>
            <person name="Kovtun M."/>
            <person name="Corcoran D."/>
            <person name="Baugh L.R."/>
            <person name="Kiontke K."/>
            <person name="Gunsalus K."/>
            <person name="Fitch D.H."/>
            <person name="Piano F."/>
        </authorList>
    </citation>
    <scope>NUCLEOTIDE SEQUENCE [LARGE SCALE GENOMIC DNA]</scope>
    <source>
        <strain evidence="2">PF1309</strain>
    </source>
</reference>
<evidence type="ECO:0000256" key="1">
    <source>
        <dbReference type="SAM" id="MobiDB-lite"/>
    </source>
</evidence>
<feature type="compositionally biased region" description="Polar residues" evidence="1">
    <location>
        <begin position="77"/>
        <end position="92"/>
    </location>
</feature>
<gene>
    <name evidence="2" type="ORF">WR25_05567</name>
</gene>
<feature type="region of interest" description="Disordered" evidence="1">
    <location>
        <begin position="75"/>
        <end position="101"/>
    </location>
</feature>
<dbReference type="EMBL" id="LIAE01006457">
    <property type="protein sequence ID" value="PAV89329.1"/>
    <property type="molecule type" value="Genomic_DNA"/>
</dbReference>
<keyword evidence="3" id="KW-1185">Reference proteome</keyword>
<feature type="region of interest" description="Disordered" evidence="1">
    <location>
        <begin position="122"/>
        <end position="177"/>
    </location>
</feature>
<evidence type="ECO:0000313" key="3">
    <source>
        <dbReference type="Proteomes" id="UP000218231"/>
    </source>
</evidence>
<name>A0A2A2LT42_9BILA</name>